<gene>
    <name evidence="1" type="ORF">dnm_022090</name>
</gene>
<dbReference type="Proteomes" id="UP000663722">
    <property type="component" value="Chromosome"/>
</dbReference>
<evidence type="ECO:0000313" key="1">
    <source>
        <dbReference type="EMBL" id="QTA86188.1"/>
    </source>
</evidence>
<proteinExistence type="predicted"/>
<name>A0A975GMU6_9BACT</name>
<organism evidence="1 2">
    <name type="scientific">Desulfonema magnum</name>
    <dbReference type="NCBI Taxonomy" id="45655"/>
    <lineage>
        <taxon>Bacteria</taxon>
        <taxon>Pseudomonadati</taxon>
        <taxon>Thermodesulfobacteriota</taxon>
        <taxon>Desulfobacteria</taxon>
        <taxon>Desulfobacterales</taxon>
        <taxon>Desulfococcaceae</taxon>
        <taxon>Desulfonema</taxon>
    </lineage>
</organism>
<sequence>MIAFWGSERAIWEKKRMAELFSFVRKQNPITPVFMMKSET</sequence>
<dbReference type="AlphaFoldDB" id="A0A975GMU6"/>
<dbReference type="KEGG" id="dmm:dnm_022090"/>
<dbReference type="RefSeq" id="WP_276571855.1">
    <property type="nucleotide sequence ID" value="NZ_CP061800.1"/>
</dbReference>
<accession>A0A975GMU6</accession>
<protein>
    <submittedName>
        <fullName evidence="1">Uncharacterized protein</fullName>
    </submittedName>
</protein>
<reference evidence="1" key="1">
    <citation type="journal article" date="2021" name="Microb. Physiol.">
        <title>Proteogenomic Insights into the Physiology of Marine, Sulfate-Reducing, Filamentous Desulfonema limicola and Desulfonema magnum.</title>
        <authorList>
            <person name="Schnaars V."/>
            <person name="Wohlbrand L."/>
            <person name="Scheve S."/>
            <person name="Hinrichs C."/>
            <person name="Reinhardt R."/>
            <person name="Rabus R."/>
        </authorList>
    </citation>
    <scope>NUCLEOTIDE SEQUENCE</scope>
    <source>
        <strain evidence="1">4be13</strain>
    </source>
</reference>
<keyword evidence="2" id="KW-1185">Reference proteome</keyword>
<evidence type="ECO:0000313" key="2">
    <source>
        <dbReference type="Proteomes" id="UP000663722"/>
    </source>
</evidence>
<dbReference type="EMBL" id="CP061800">
    <property type="protein sequence ID" value="QTA86188.1"/>
    <property type="molecule type" value="Genomic_DNA"/>
</dbReference>